<protein>
    <recommendedName>
        <fullName evidence="2">DUF6535 domain-containing protein</fullName>
    </recommendedName>
</protein>
<keyword evidence="4" id="KW-1185">Reference proteome</keyword>
<keyword evidence="1" id="KW-0812">Transmembrane</keyword>
<organism evidence="3 4">
    <name type="scientific">Crepidotus variabilis</name>
    <dbReference type="NCBI Taxonomy" id="179855"/>
    <lineage>
        <taxon>Eukaryota</taxon>
        <taxon>Fungi</taxon>
        <taxon>Dikarya</taxon>
        <taxon>Basidiomycota</taxon>
        <taxon>Agaricomycotina</taxon>
        <taxon>Agaricomycetes</taxon>
        <taxon>Agaricomycetidae</taxon>
        <taxon>Agaricales</taxon>
        <taxon>Agaricineae</taxon>
        <taxon>Crepidotaceae</taxon>
        <taxon>Crepidotus</taxon>
    </lineage>
</organism>
<feature type="domain" description="DUF6535" evidence="2">
    <location>
        <begin position="4"/>
        <end position="123"/>
    </location>
</feature>
<feature type="non-terminal residue" evidence="3">
    <location>
        <position position="123"/>
    </location>
</feature>
<reference evidence="3" key="1">
    <citation type="submission" date="2020-11" db="EMBL/GenBank/DDBJ databases">
        <authorList>
            <consortium name="DOE Joint Genome Institute"/>
            <person name="Ahrendt S."/>
            <person name="Riley R."/>
            <person name="Andreopoulos W."/>
            <person name="Labutti K."/>
            <person name="Pangilinan J."/>
            <person name="Ruiz-Duenas F.J."/>
            <person name="Barrasa J.M."/>
            <person name="Sanchez-Garcia M."/>
            <person name="Camarero S."/>
            <person name="Miyauchi S."/>
            <person name="Serrano A."/>
            <person name="Linde D."/>
            <person name="Babiker R."/>
            <person name="Drula E."/>
            <person name="Ayuso-Fernandez I."/>
            <person name="Pacheco R."/>
            <person name="Padilla G."/>
            <person name="Ferreira P."/>
            <person name="Barriuso J."/>
            <person name="Kellner H."/>
            <person name="Castanera R."/>
            <person name="Alfaro M."/>
            <person name="Ramirez L."/>
            <person name="Pisabarro A.G."/>
            <person name="Kuo A."/>
            <person name="Tritt A."/>
            <person name="Lipzen A."/>
            <person name="He G."/>
            <person name="Yan M."/>
            <person name="Ng V."/>
            <person name="Cullen D."/>
            <person name="Martin F."/>
            <person name="Rosso M.-N."/>
            <person name="Henrissat B."/>
            <person name="Hibbett D."/>
            <person name="Martinez A.T."/>
            <person name="Grigoriev I.V."/>
        </authorList>
    </citation>
    <scope>NUCLEOTIDE SEQUENCE</scope>
    <source>
        <strain evidence="3">CBS 506.95</strain>
    </source>
</reference>
<evidence type="ECO:0000313" key="3">
    <source>
        <dbReference type="EMBL" id="KAF9524641.1"/>
    </source>
</evidence>
<gene>
    <name evidence="3" type="ORF">CPB83DRAFT_749692</name>
</gene>
<accession>A0A9P6JKX6</accession>
<sequence length="123" mass="13645">EEHWKTVSDHLIQREAERCEAWKDEVDKLLVFSGLFSAVVTGLLVETHKSLSQDPLLALLSQLVAQNANQTDTVIKSSGVSGTFSPSGSNKRVNALWFLSLVLSLSTALFGIVAQQWLREHIR</sequence>
<dbReference type="OrthoDB" id="3221808at2759"/>
<keyword evidence="1" id="KW-0472">Membrane</keyword>
<dbReference type="AlphaFoldDB" id="A0A9P6JKX6"/>
<name>A0A9P6JKX6_9AGAR</name>
<comment type="caution">
    <text evidence="3">The sequence shown here is derived from an EMBL/GenBank/DDBJ whole genome shotgun (WGS) entry which is preliminary data.</text>
</comment>
<dbReference type="InterPro" id="IPR045338">
    <property type="entry name" value="DUF6535"/>
</dbReference>
<dbReference type="Proteomes" id="UP000807306">
    <property type="component" value="Unassembled WGS sequence"/>
</dbReference>
<feature type="non-terminal residue" evidence="3">
    <location>
        <position position="1"/>
    </location>
</feature>
<evidence type="ECO:0000313" key="4">
    <source>
        <dbReference type="Proteomes" id="UP000807306"/>
    </source>
</evidence>
<evidence type="ECO:0000256" key="1">
    <source>
        <dbReference type="SAM" id="Phobius"/>
    </source>
</evidence>
<dbReference type="Pfam" id="PF20153">
    <property type="entry name" value="DUF6535"/>
    <property type="match status" value="1"/>
</dbReference>
<keyword evidence="1" id="KW-1133">Transmembrane helix</keyword>
<proteinExistence type="predicted"/>
<feature type="transmembrane region" description="Helical" evidence="1">
    <location>
        <begin position="95"/>
        <end position="114"/>
    </location>
</feature>
<evidence type="ECO:0000259" key="2">
    <source>
        <dbReference type="Pfam" id="PF20153"/>
    </source>
</evidence>
<dbReference type="EMBL" id="MU157895">
    <property type="protein sequence ID" value="KAF9524641.1"/>
    <property type="molecule type" value="Genomic_DNA"/>
</dbReference>